<protein>
    <submittedName>
        <fullName evidence="1">Uncharacterized protein</fullName>
    </submittedName>
</protein>
<keyword evidence="2" id="KW-1185">Reference proteome</keyword>
<dbReference type="Proteomes" id="UP001432222">
    <property type="component" value="Chromosome"/>
</dbReference>
<organism evidence="1 2">
    <name type="scientific">Kitasatospora purpeofusca</name>
    <dbReference type="NCBI Taxonomy" id="67352"/>
    <lineage>
        <taxon>Bacteria</taxon>
        <taxon>Bacillati</taxon>
        <taxon>Actinomycetota</taxon>
        <taxon>Actinomycetes</taxon>
        <taxon>Kitasatosporales</taxon>
        <taxon>Streptomycetaceae</taxon>
        <taxon>Kitasatospora</taxon>
    </lineage>
</organism>
<name>A0ABZ1U0Y2_9ACTN</name>
<evidence type="ECO:0000313" key="2">
    <source>
        <dbReference type="Proteomes" id="UP001432222"/>
    </source>
</evidence>
<dbReference type="RefSeq" id="WP_328954757.1">
    <property type="nucleotide sequence ID" value="NZ_CP108110.1"/>
</dbReference>
<reference evidence="1" key="1">
    <citation type="submission" date="2022-10" db="EMBL/GenBank/DDBJ databases">
        <title>The complete genomes of actinobacterial strains from the NBC collection.</title>
        <authorList>
            <person name="Joergensen T.S."/>
            <person name="Alvarez Arevalo M."/>
            <person name="Sterndorff E.B."/>
            <person name="Faurdal D."/>
            <person name="Vuksanovic O."/>
            <person name="Mourched A.-S."/>
            <person name="Charusanti P."/>
            <person name="Shaw S."/>
            <person name="Blin K."/>
            <person name="Weber T."/>
        </authorList>
    </citation>
    <scope>NUCLEOTIDE SEQUENCE</scope>
    <source>
        <strain evidence="1">NBC_00222</strain>
    </source>
</reference>
<evidence type="ECO:0000313" key="1">
    <source>
        <dbReference type="EMBL" id="WUQ83821.1"/>
    </source>
</evidence>
<accession>A0ABZ1U0Y2</accession>
<gene>
    <name evidence="1" type="ORF">OHA16_13080</name>
</gene>
<proteinExistence type="predicted"/>
<dbReference type="EMBL" id="CP108110">
    <property type="protein sequence ID" value="WUQ83821.1"/>
    <property type="molecule type" value="Genomic_DNA"/>
</dbReference>
<sequence>MSDLLPVFLDDAVRPAVAGLTGDQRRRFLDALRSVRRDPELGLPYTTGDDVSGRIVVVPGDEATPGMTLGYRVGEDELRIVLLLVGP</sequence>